<name>A0ABT5YIG6_9PROT</name>
<feature type="compositionally biased region" description="Polar residues" evidence="1">
    <location>
        <begin position="96"/>
        <end position="108"/>
    </location>
</feature>
<feature type="region of interest" description="Disordered" evidence="1">
    <location>
        <begin position="147"/>
        <end position="189"/>
    </location>
</feature>
<feature type="compositionally biased region" description="Gly residues" evidence="1">
    <location>
        <begin position="166"/>
        <end position="189"/>
    </location>
</feature>
<keyword evidence="3" id="KW-1185">Reference proteome</keyword>
<evidence type="ECO:0000256" key="1">
    <source>
        <dbReference type="SAM" id="MobiDB-lite"/>
    </source>
</evidence>
<feature type="region of interest" description="Disordered" evidence="1">
    <location>
        <begin position="87"/>
        <end position="109"/>
    </location>
</feature>
<dbReference type="Pfam" id="PF09849">
    <property type="entry name" value="DUF2076"/>
    <property type="match status" value="1"/>
</dbReference>
<dbReference type="InterPro" id="IPR018648">
    <property type="entry name" value="DUF2076"/>
</dbReference>
<dbReference type="RefSeq" id="WP_275819468.1">
    <property type="nucleotide sequence ID" value="NZ_JARHUD010000001.1"/>
</dbReference>
<evidence type="ECO:0000313" key="2">
    <source>
        <dbReference type="EMBL" id="MDF2094731.1"/>
    </source>
</evidence>
<protein>
    <submittedName>
        <fullName evidence="2">DUF2076 family protein</fullName>
    </submittedName>
</protein>
<feature type="compositionally biased region" description="Low complexity" evidence="1">
    <location>
        <begin position="147"/>
        <end position="165"/>
    </location>
</feature>
<dbReference type="Proteomes" id="UP001215503">
    <property type="component" value="Unassembled WGS sequence"/>
</dbReference>
<reference evidence="2 3" key="1">
    <citation type="submission" date="2023-03" db="EMBL/GenBank/DDBJ databases">
        <title>Fodinicurvata sp. CAU 1616 isolated from sea sendiment.</title>
        <authorList>
            <person name="Kim W."/>
        </authorList>
    </citation>
    <scope>NUCLEOTIDE SEQUENCE [LARGE SCALE GENOMIC DNA]</scope>
    <source>
        <strain evidence="2 3">CAU 1616</strain>
    </source>
</reference>
<organism evidence="2 3">
    <name type="scientific">Aquibaculum arenosum</name>
    <dbReference type="NCBI Taxonomy" id="3032591"/>
    <lineage>
        <taxon>Bacteria</taxon>
        <taxon>Pseudomonadati</taxon>
        <taxon>Pseudomonadota</taxon>
        <taxon>Alphaproteobacteria</taxon>
        <taxon>Rhodospirillales</taxon>
        <taxon>Rhodovibrionaceae</taxon>
        <taxon>Aquibaculum</taxon>
    </lineage>
</organism>
<gene>
    <name evidence="2" type="ORF">P2G67_01930</name>
</gene>
<evidence type="ECO:0000313" key="3">
    <source>
        <dbReference type="Proteomes" id="UP001215503"/>
    </source>
</evidence>
<sequence length="189" mass="19674">MDQTERQVIEELFGKLELAERQGGARDEQAEALIRERLERQPAAPYYMAQAIVFQEEALKQAQQRVQDLENELSQRPAGGGFLAGLFGGNNEAAGQRSQGGANRSASPLANYRDRPGFLGGAMQTAMGVAGGLMLGSFLASMVTGGSEAAAADTAPGEAQPEPGADPGGDAGFDSGWDGGFDDGGGFDF</sequence>
<dbReference type="EMBL" id="JARHUD010000001">
    <property type="protein sequence ID" value="MDF2094731.1"/>
    <property type="molecule type" value="Genomic_DNA"/>
</dbReference>
<proteinExistence type="predicted"/>
<comment type="caution">
    <text evidence="2">The sequence shown here is derived from an EMBL/GenBank/DDBJ whole genome shotgun (WGS) entry which is preliminary data.</text>
</comment>
<accession>A0ABT5YIG6</accession>